<sequence>PAGKTLEWIGRIFTNGGTDYSDKLKNKFSISRDTSTNTIIIKGQNMQTEDTAVYYCARDPTVTHITNIPVQKHPVKKTVYQQKQNKNKIIEQVQTAVMVVKPGESSSVISKITEYSATSYCTNWLQHTSGKVLEWINCYCNSSNTDIKDSLKNNIHFSAEASSNTVILLYCTGQNMQTEDTAVYYCARDPQ</sequence>
<evidence type="ECO:0000313" key="6">
    <source>
        <dbReference type="Proteomes" id="UP001205998"/>
    </source>
</evidence>
<feature type="domain" description="Immunoglobulin V-set" evidence="4">
    <location>
        <begin position="116"/>
        <end position="188"/>
    </location>
</feature>
<proteinExistence type="predicted"/>
<dbReference type="InterPro" id="IPR036179">
    <property type="entry name" value="Ig-like_dom_sf"/>
</dbReference>
<dbReference type="InterPro" id="IPR050199">
    <property type="entry name" value="IgHV"/>
</dbReference>
<dbReference type="SUPFAM" id="SSF48726">
    <property type="entry name" value="Immunoglobulin"/>
    <property type="match status" value="2"/>
</dbReference>
<keyword evidence="6" id="KW-1185">Reference proteome</keyword>
<feature type="non-terminal residue" evidence="5">
    <location>
        <position position="191"/>
    </location>
</feature>
<name>A0AAD5A6M8_SILAS</name>
<reference evidence="5" key="1">
    <citation type="submission" date="2018-07" db="EMBL/GenBank/DDBJ databases">
        <title>Comparative genomics of catfishes provides insights into carnivory and benthic adaptation.</title>
        <authorList>
            <person name="Zhang Y."/>
            <person name="Wang D."/>
            <person name="Peng Z."/>
            <person name="Zheng S."/>
            <person name="Shao F."/>
            <person name="Tao W."/>
        </authorList>
    </citation>
    <scope>NUCLEOTIDE SEQUENCE</scope>
    <source>
        <strain evidence="5">Chongqing</strain>
    </source>
</reference>
<organism evidence="5 6">
    <name type="scientific">Silurus asotus</name>
    <name type="common">Amur catfish</name>
    <name type="synonym">Parasilurus asotus</name>
    <dbReference type="NCBI Taxonomy" id="30991"/>
    <lineage>
        <taxon>Eukaryota</taxon>
        <taxon>Metazoa</taxon>
        <taxon>Chordata</taxon>
        <taxon>Craniata</taxon>
        <taxon>Vertebrata</taxon>
        <taxon>Euteleostomi</taxon>
        <taxon>Actinopterygii</taxon>
        <taxon>Neopterygii</taxon>
        <taxon>Teleostei</taxon>
        <taxon>Ostariophysi</taxon>
        <taxon>Siluriformes</taxon>
        <taxon>Siluridae</taxon>
        <taxon>Silurus</taxon>
    </lineage>
</organism>
<accession>A0AAD5A6M8</accession>
<protein>
    <recommendedName>
        <fullName evidence="4">Immunoglobulin V-set domain-containing protein</fullName>
    </recommendedName>
</protein>
<feature type="domain" description="Immunoglobulin V-set" evidence="4">
    <location>
        <begin position="1"/>
        <end position="58"/>
    </location>
</feature>
<evidence type="ECO:0000259" key="4">
    <source>
        <dbReference type="SMART" id="SM00406"/>
    </source>
</evidence>
<evidence type="ECO:0000256" key="1">
    <source>
        <dbReference type="ARBA" id="ARBA00022859"/>
    </source>
</evidence>
<dbReference type="AlphaFoldDB" id="A0AAD5A6M8"/>
<dbReference type="Gene3D" id="2.60.40.10">
    <property type="entry name" value="Immunoglobulins"/>
    <property type="match status" value="2"/>
</dbReference>
<dbReference type="Proteomes" id="UP001205998">
    <property type="component" value="Unassembled WGS sequence"/>
</dbReference>
<dbReference type="GO" id="GO:0019814">
    <property type="term" value="C:immunoglobulin complex"/>
    <property type="evidence" value="ECO:0007669"/>
    <property type="project" value="UniProtKB-KW"/>
</dbReference>
<dbReference type="EMBL" id="MU572587">
    <property type="protein sequence ID" value="KAI5610607.1"/>
    <property type="molecule type" value="Genomic_DNA"/>
</dbReference>
<evidence type="ECO:0000313" key="5">
    <source>
        <dbReference type="EMBL" id="KAI5610607.1"/>
    </source>
</evidence>
<dbReference type="PANTHER" id="PTHR23266">
    <property type="entry name" value="IMMUNOGLOBULIN HEAVY CHAIN"/>
    <property type="match status" value="1"/>
</dbReference>
<gene>
    <name evidence="5" type="ORF">C0J50_9300</name>
</gene>
<evidence type="ECO:0000256" key="2">
    <source>
        <dbReference type="ARBA" id="ARBA00023130"/>
    </source>
</evidence>
<dbReference type="SMART" id="SM00406">
    <property type="entry name" value="IGv"/>
    <property type="match status" value="2"/>
</dbReference>
<comment type="caution">
    <text evidence="5">The sequence shown here is derived from an EMBL/GenBank/DDBJ whole genome shotgun (WGS) entry which is preliminary data.</text>
</comment>
<feature type="non-terminal residue" evidence="5">
    <location>
        <position position="1"/>
    </location>
</feature>
<dbReference type="GO" id="GO:0005576">
    <property type="term" value="C:extracellular region"/>
    <property type="evidence" value="ECO:0007669"/>
    <property type="project" value="UniProtKB-ARBA"/>
</dbReference>
<dbReference type="InterPro" id="IPR013106">
    <property type="entry name" value="Ig_V-set"/>
</dbReference>
<dbReference type="GO" id="GO:0002250">
    <property type="term" value="P:adaptive immune response"/>
    <property type="evidence" value="ECO:0007669"/>
    <property type="project" value="UniProtKB-KW"/>
</dbReference>
<keyword evidence="1" id="KW-0391">Immunity</keyword>
<evidence type="ECO:0000256" key="3">
    <source>
        <dbReference type="ARBA" id="ARBA00043265"/>
    </source>
</evidence>
<keyword evidence="3" id="KW-1280">Immunoglobulin</keyword>
<dbReference type="InterPro" id="IPR013783">
    <property type="entry name" value="Ig-like_fold"/>
</dbReference>
<keyword evidence="2" id="KW-1064">Adaptive immunity</keyword>